<evidence type="ECO:0000256" key="2">
    <source>
        <dbReference type="ARBA" id="ARBA00022679"/>
    </source>
</evidence>
<sequence length="279" mass="32771">MFNLLVALDANYLPALRVMLKSMFVNHPDESFAVYFMHSGIPDKDVGELRRFVESEGHRLYPVAVDAGLFADAVVFRHYTKEMYYRLVAHRFLPENVDRVLYLDPDIVAINSATAFYRTDFGDCYFVASEHTPAVKMTAKFNQFRLGIPQAKGYFNSGVLLINVERMRKEADVEDVFRFLKENRHRLILPDQDVLNGLYWDKIKPVDCLIYNFDARYYEFFKLIPHHKVNLKWIEENTVFIHYCGKRKPWHPSYKDELGRFYYRYENMLRAAESGSGAG</sequence>
<keyword evidence="3" id="KW-0479">Metal-binding</keyword>
<reference evidence="4 5" key="1">
    <citation type="submission" date="2016-12" db="EMBL/GenBank/DDBJ databases">
        <title>Candidatus Reconcilibacillus cellulovorans genome.</title>
        <authorList>
            <person name="Kolinko S."/>
            <person name="Wu Y.-W."/>
            <person name="Tachea F."/>
            <person name="Denzel E."/>
            <person name="Hiras J."/>
            <person name="Baecker N."/>
            <person name="Chan L.J."/>
            <person name="Eichorst S.A."/>
            <person name="Frey D."/>
            <person name="Adams P.D."/>
            <person name="Pray T."/>
            <person name="Tanjore D."/>
            <person name="Petzold C.J."/>
            <person name="Gladden J.M."/>
            <person name="Simmons B.A."/>
            <person name="Singer S.W."/>
        </authorList>
    </citation>
    <scope>NUCLEOTIDE SEQUENCE [LARGE SCALE GENOMIC DNA]</scope>
    <source>
        <strain evidence="4">JTherm</strain>
    </source>
</reference>
<gene>
    <name evidence="4" type="ORF">BLM47_11520</name>
</gene>
<dbReference type="PANTHER" id="PTHR13778">
    <property type="entry name" value="GLYCOSYLTRANSFERASE 8 DOMAIN-CONTAINING PROTEIN"/>
    <property type="match status" value="1"/>
</dbReference>
<evidence type="ECO:0000256" key="1">
    <source>
        <dbReference type="ARBA" id="ARBA00022676"/>
    </source>
</evidence>
<dbReference type="GO" id="GO:0016757">
    <property type="term" value="F:glycosyltransferase activity"/>
    <property type="evidence" value="ECO:0007669"/>
    <property type="project" value="UniProtKB-KW"/>
</dbReference>
<dbReference type="EMBL" id="MOXJ01000033">
    <property type="protein sequence ID" value="PDO09606.1"/>
    <property type="molecule type" value="Genomic_DNA"/>
</dbReference>
<organism evidence="4 5">
    <name type="scientific">Candidatus Reconcilbacillus cellulovorans</name>
    <dbReference type="NCBI Taxonomy" id="1906605"/>
    <lineage>
        <taxon>Bacteria</taxon>
        <taxon>Bacillati</taxon>
        <taxon>Bacillota</taxon>
        <taxon>Bacilli</taxon>
        <taxon>Bacillales</taxon>
        <taxon>Paenibacillaceae</taxon>
        <taxon>Candidatus Reconcilbacillus</taxon>
    </lineage>
</organism>
<dbReference type="SUPFAM" id="SSF53448">
    <property type="entry name" value="Nucleotide-diphospho-sugar transferases"/>
    <property type="match status" value="1"/>
</dbReference>
<evidence type="ECO:0000256" key="3">
    <source>
        <dbReference type="ARBA" id="ARBA00022723"/>
    </source>
</evidence>
<protein>
    <submittedName>
        <fullName evidence="4">Glycosyl transferase family 8</fullName>
    </submittedName>
</protein>
<accession>A0A2A6DYG0</accession>
<dbReference type="Gene3D" id="3.90.550.10">
    <property type="entry name" value="Spore Coat Polysaccharide Biosynthesis Protein SpsA, Chain A"/>
    <property type="match status" value="1"/>
</dbReference>
<dbReference type="PANTHER" id="PTHR13778:SF47">
    <property type="entry name" value="LIPOPOLYSACCHARIDE 1,3-GALACTOSYLTRANSFERASE"/>
    <property type="match status" value="1"/>
</dbReference>
<keyword evidence="2 4" id="KW-0808">Transferase</keyword>
<dbReference type="Proteomes" id="UP000243688">
    <property type="component" value="Unassembled WGS sequence"/>
</dbReference>
<evidence type="ECO:0000313" key="5">
    <source>
        <dbReference type="Proteomes" id="UP000243688"/>
    </source>
</evidence>
<dbReference type="GO" id="GO:0046872">
    <property type="term" value="F:metal ion binding"/>
    <property type="evidence" value="ECO:0007669"/>
    <property type="project" value="UniProtKB-KW"/>
</dbReference>
<dbReference type="Pfam" id="PF01501">
    <property type="entry name" value="Glyco_transf_8"/>
    <property type="match status" value="1"/>
</dbReference>
<proteinExistence type="predicted"/>
<dbReference type="InterPro" id="IPR029044">
    <property type="entry name" value="Nucleotide-diphossugar_trans"/>
</dbReference>
<dbReference type="InterPro" id="IPR050748">
    <property type="entry name" value="Glycosyltrans_8_dom-fam"/>
</dbReference>
<name>A0A2A6DYG0_9BACL</name>
<dbReference type="CDD" id="cd04194">
    <property type="entry name" value="GT8_A4GalT_like"/>
    <property type="match status" value="1"/>
</dbReference>
<evidence type="ECO:0000313" key="4">
    <source>
        <dbReference type="EMBL" id="PDO09606.1"/>
    </source>
</evidence>
<dbReference type="AlphaFoldDB" id="A0A2A6DYG0"/>
<comment type="caution">
    <text evidence="4">The sequence shown here is derived from an EMBL/GenBank/DDBJ whole genome shotgun (WGS) entry which is preliminary data.</text>
</comment>
<dbReference type="InterPro" id="IPR002495">
    <property type="entry name" value="Glyco_trans_8"/>
</dbReference>
<keyword evidence="1" id="KW-0328">Glycosyltransferase</keyword>